<evidence type="ECO:0000313" key="2">
    <source>
        <dbReference type="EMBL" id="EKU27389.1"/>
    </source>
</evidence>
<dbReference type="STRING" id="1234409.C683_0720"/>
<feature type="transmembrane region" description="Helical" evidence="1">
    <location>
        <begin position="84"/>
        <end position="101"/>
    </location>
</feature>
<accession>K8Z8L3</accession>
<feature type="transmembrane region" description="Helical" evidence="1">
    <location>
        <begin position="107"/>
        <end position="126"/>
    </location>
</feature>
<keyword evidence="1" id="KW-0812">Transmembrane</keyword>
<dbReference type="Proteomes" id="UP000016057">
    <property type="component" value="Unassembled WGS sequence"/>
</dbReference>
<organism evidence="2 3">
    <name type="scientific">Catellicoccus marimammalium M35/04/3</name>
    <dbReference type="NCBI Taxonomy" id="1234409"/>
    <lineage>
        <taxon>Bacteria</taxon>
        <taxon>Bacillati</taxon>
        <taxon>Bacillota</taxon>
        <taxon>Bacilli</taxon>
        <taxon>Lactobacillales</taxon>
        <taxon>Enterococcaceae</taxon>
        <taxon>Catellicoccus</taxon>
    </lineage>
</organism>
<dbReference type="EMBL" id="AMYT01000017">
    <property type="protein sequence ID" value="EKU27389.1"/>
    <property type="molecule type" value="Genomic_DNA"/>
</dbReference>
<reference evidence="2 3" key="1">
    <citation type="journal article" date="2013" name="Genome Announc.">
        <title>Draft Genome Sequence of Catellicoccus marimammalium, a Novel Species Commonly Found in Gull Feces.</title>
        <authorList>
            <person name="Weigand M.R."/>
            <person name="Ryu H."/>
            <person name="Bozcek L."/>
            <person name="Konstantinidis K.T."/>
            <person name="Santo Domingo J.W."/>
        </authorList>
    </citation>
    <scope>NUCLEOTIDE SEQUENCE [LARGE SCALE GENOMIC DNA]</scope>
    <source>
        <strain evidence="2 3">M35/04/3</strain>
    </source>
</reference>
<dbReference type="RefSeq" id="WP_009490108.1">
    <property type="nucleotide sequence ID" value="NZ_AMYT01000017.1"/>
</dbReference>
<protein>
    <submittedName>
        <fullName evidence="2">Uncharacterized protein</fullName>
    </submittedName>
</protein>
<keyword evidence="1" id="KW-1133">Transmembrane helix</keyword>
<evidence type="ECO:0000313" key="3">
    <source>
        <dbReference type="Proteomes" id="UP000016057"/>
    </source>
</evidence>
<comment type="caution">
    <text evidence="2">The sequence shown here is derived from an EMBL/GenBank/DDBJ whole genome shotgun (WGS) entry which is preliminary data.</text>
</comment>
<evidence type="ECO:0000256" key="1">
    <source>
        <dbReference type="SAM" id="Phobius"/>
    </source>
</evidence>
<gene>
    <name evidence="2" type="ORF">C683_0720</name>
</gene>
<keyword evidence="1" id="KW-0472">Membrane</keyword>
<feature type="transmembrane region" description="Helical" evidence="1">
    <location>
        <begin position="12"/>
        <end position="31"/>
    </location>
</feature>
<name>K8Z8L3_9ENTE</name>
<dbReference type="AlphaFoldDB" id="K8Z8L3"/>
<keyword evidence="3" id="KW-1185">Reference proteome</keyword>
<sequence length="139" mass="16548">MDRQPMSTFMLWFDFLMLGFVMFSAFFTQYSTAESNWYIWLLTYIVSDSLSWIQQSRNRPLSVEEYIFATKKPAPRSLYLLQKMNRLLTTISLIFVIVGIFTSSWMVWLGMICLIRLIVLILFMLIMNRTWEINRKGGL</sequence>
<proteinExistence type="predicted"/>